<reference evidence="1" key="2">
    <citation type="journal article" date="2015" name="Fish Shellfish Immunol.">
        <title>Early steps in the European eel (Anguilla anguilla)-Vibrio vulnificus interaction in the gills: Role of the RtxA13 toxin.</title>
        <authorList>
            <person name="Callol A."/>
            <person name="Pajuelo D."/>
            <person name="Ebbesson L."/>
            <person name="Teles M."/>
            <person name="MacKenzie S."/>
            <person name="Amaro C."/>
        </authorList>
    </citation>
    <scope>NUCLEOTIDE SEQUENCE</scope>
</reference>
<organism evidence="1">
    <name type="scientific">Anguilla anguilla</name>
    <name type="common">European freshwater eel</name>
    <name type="synonym">Muraena anguilla</name>
    <dbReference type="NCBI Taxonomy" id="7936"/>
    <lineage>
        <taxon>Eukaryota</taxon>
        <taxon>Metazoa</taxon>
        <taxon>Chordata</taxon>
        <taxon>Craniata</taxon>
        <taxon>Vertebrata</taxon>
        <taxon>Euteleostomi</taxon>
        <taxon>Actinopterygii</taxon>
        <taxon>Neopterygii</taxon>
        <taxon>Teleostei</taxon>
        <taxon>Anguilliformes</taxon>
        <taxon>Anguillidae</taxon>
        <taxon>Anguilla</taxon>
    </lineage>
</organism>
<proteinExistence type="predicted"/>
<dbReference type="AlphaFoldDB" id="A0A0E9X1B1"/>
<reference evidence="1" key="1">
    <citation type="submission" date="2014-11" db="EMBL/GenBank/DDBJ databases">
        <authorList>
            <person name="Amaro Gonzalez C."/>
        </authorList>
    </citation>
    <scope>NUCLEOTIDE SEQUENCE</scope>
</reference>
<dbReference type="EMBL" id="GBXM01012351">
    <property type="protein sequence ID" value="JAH96226.1"/>
    <property type="molecule type" value="Transcribed_RNA"/>
</dbReference>
<evidence type="ECO:0000313" key="1">
    <source>
        <dbReference type="EMBL" id="JAH96226.1"/>
    </source>
</evidence>
<sequence length="70" mass="8386">MQKSIKHDFHLNDMNMSQTSWCPEMGICIKRVMHKKSCTFYMVKPKCIKITHKRKLCTLTRCWTIINLII</sequence>
<accession>A0A0E9X1B1</accession>
<protein>
    <submittedName>
        <fullName evidence="1">Uncharacterized protein</fullName>
    </submittedName>
</protein>
<name>A0A0E9X1B1_ANGAN</name>